<sequence length="253" mass="30219">MFLKKIEKKFINDSYYINANFFYVRIYRWNPYLNLKPWFNIFPLKLNKNISYMVLDILFIIKNQYDTTLTYRRSCREGICGSCAMNINGLNTLACLKNFSPKNFQFLTIYPLPHMLVIKDLVCDFTNFYNQYNLIKPWLIIDKKTNDIKEKLQSKLDRFELDSLYECILCACCSSSCPSYWWNYDKYLGPAILLQAYRWIVDSRDSSENSRIKFLKNNYRVSKCHSINNCTKVCPKNLNPAKIINLLKYFSYM</sequence>
<evidence type="ECO:0000259" key="23">
    <source>
        <dbReference type="PROSITE" id="PS51379"/>
    </source>
</evidence>
<dbReference type="InterPro" id="IPR009051">
    <property type="entry name" value="Helical_ferredxn"/>
</dbReference>
<dbReference type="PANTHER" id="PTHR11921">
    <property type="entry name" value="SUCCINATE DEHYDROGENASE IRON-SULFUR PROTEIN"/>
    <property type="match status" value="1"/>
</dbReference>
<dbReference type="Pfam" id="PF13534">
    <property type="entry name" value="Fer4_17"/>
    <property type="match status" value="1"/>
</dbReference>
<evidence type="ECO:0000256" key="13">
    <source>
        <dbReference type="ARBA" id="ARBA00022982"/>
    </source>
</evidence>
<keyword evidence="11" id="KW-0479">Metal-binding</keyword>
<dbReference type="NCBIfam" id="TIGR00384">
    <property type="entry name" value="dhsB"/>
    <property type="match status" value="1"/>
</dbReference>
<dbReference type="FunFam" id="1.10.1060.10:FF:000001">
    <property type="entry name" value="Succinate dehydrogenase iron-sulfur subunit SdhB"/>
    <property type="match status" value="1"/>
</dbReference>
<keyword evidence="9" id="KW-0816">Tricarboxylic acid cycle</keyword>
<dbReference type="RefSeq" id="YP_009325908.1">
    <property type="nucleotide sequence ID" value="NC_032003.1"/>
</dbReference>
<dbReference type="SUPFAM" id="SSF54292">
    <property type="entry name" value="2Fe-2S ferredoxin-like"/>
    <property type="match status" value="1"/>
</dbReference>
<keyword evidence="16" id="KW-0411">Iron-sulfur</keyword>
<keyword evidence="8" id="KW-0004">4Fe-4S</keyword>
<keyword evidence="18" id="KW-0003">3Fe-4S</keyword>
<keyword evidence="12" id="KW-0999">Mitochondrion inner membrane</keyword>
<evidence type="ECO:0000256" key="5">
    <source>
        <dbReference type="ARBA" id="ARBA00009433"/>
    </source>
</evidence>
<dbReference type="SUPFAM" id="SSF46548">
    <property type="entry name" value="alpha-helical ferredoxin"/>
    <property type="match status" value="1"/>
</dbReference>
<organism evidence="24">
    <name type="scientific">Vertebrata lanosa</name>
    <dbReference type="NCBI Taxonomy" id="1261582"/>
    <lineage>
        <taxon>Eukaryota</taxon>
        <taxon>Rhodophyta</taxon>
        <taxon>Florideophyceae</taxon>
        <taxon>Rhodymeniophycidae</taxon>
        <taxon>Ceramiales</taxon>
        <taxon>Rhodomelaceae</taxon>
        <taxon>Polysiphonioideae</taxon>
        <taxon>Vertebrata</taxon>
    </lineage>
</organism>
<dbReference type="PANTHER" id="PTHR11921:SF29">
    <property type="entry name" value="SUCCINATE DEHYDROGENASE [UBIQUINONE] IRON-SULFUR SUBUNIT, MITOCHONDRIAL"/>
    <property type="match status" value="1"/>
</dbReference>
<dbReference type="NCBIfam" id="NF004616">
    <property type="entry name" value="PRK05950.1"/>
    <property type="match status" value="1"/>
</dbReference>
<dbReference type="PROSITE" id="PS00197">
    <property type="entry name" value="2FE2S_FER_1"/>
    <property type="match status" value="1"/>
</dbReference>
<evidence type="ECO:0000256" key="22">
    <source>
        <dbReference type="ARBA" id="ARBA00070619"/>
    </source>
</evidence>
<comment type="cofactor">
    <cofactor evidence="20">
        <name>[2Fe-2S] cluster</name>
        <dbReference type="ChEBI" id="CHEBI:190135"/>
    </cofactor>
</comment>
<evidence type="ECO:0000256" key="11">
    <source>
        <dbReference type="ARBA" id="ARBA00022723"/>
    </source>
</evidence>
<evidence type="ECO:0000256" key="1">
    <source>
        <dbReference type="ARBA" id="ARBA00001927"/>
    </source>
</evidence>
<dbReference type="InterPro" id="IPR006058">
    <property type="entry name" value="2Fe2S_fd_BS"/>
</dbReference>
<evidence type="ECO:0000256" key="17">
    <source>
        <dbReference type="ARBA" id="ARBA00023128"/>
    </source>
</evidence>
<dbReference type="AlphaFoldDB" id="A0A1J0F7K1"/>
<proteinExistence type="inferred from homology"/>
<evidence type="ECO:0000256" key="12">
    <source>
        <dbReference type="ARBA" id="ARBA00022792"/>
    </source>
</evidence>
<evidence type="ECO:0000256" key="2">
    <source>
        <dbReference type="ARBA" id="ARBA00001966"/>
    </source>
</evidence>
<evidence type="ECO:0000256" key="9">
    <source>
        <dbReference type="ARBA" id="ARBA00022532"/>
    </source>
</evidence>
<dbReference type="GO" id="GO:0046872">
    <property type="term" value="F:metal ion binding"/>
    <property type="evidence" value="ECO:0007669"/>
    <property type="project" value="UniProtKB-KW"/>
</dbReference>
<dbReference type="GO" id="GO:0022904">
    <property type="term" value="P:respiratory electron transport chain"/>
    <property type="evidence" value="ECO:0007669"/>
    <property type="project" value="TreeGrafter"/>
</dbReference>
<keyword evidence="13" id="KW-0249">Electron transport</keyword>
<dbReference type="EMBL" id="KX687880">
    <property type="protein sequence ID" value="APC24949.1"/>
    <property type="molecule type" value="Genomic_DNA"/>
</dbReference>
<comment type="subcellular location">
    <subcellularLocation>
        <location evidence="3">Mitochondrion inner membrane</location>
        <topology evidence="3">Peripheral membrane protein</topology>
        <orientation evidence="3">Matrix side</orientation>
    </subcellularLocation>
</comment>
<evidence type="ECO:0000256" key="4">
    <source>
        <dbReference type="ARBA" id="ARBA00004788"/>
    </source>
</evidence>
<dbReference type="Gene3D" id="1.10.1060.10">
    <property type="entry name" value="Alpha-helical ferredoxin"/>
    <property type="match status" value="1"/>
</dbReference>
<dbReference type="PROSITE" id="PS51379">
    <property type="entry name" value="4FE4S_FER_2"/>
    <property type="match status" value="1"/>
</dbReference>
<dbReference type="GO" id="GO:0008177">
    <property type="term" value="F:succinate dehydrogenase (quinone) activity"/>
    <property type="evidence" value="ECO:0007669"/>
    <property type="project" value="UniProtKB-EC"/>
</dbReference>
<dbReference type="InterPro" id="IPR017900">
    <property type="entry name" value="4Fe4S_Fe_S_CS"/>
</dbReference>
<dbReference type="GeneID" id="30413247"/>
<protein>
    <recommendedName>
        <fullName evidence="22">Succinate dehydrogenase [ubiquinone] iron-sulfur subunit</fullName>
        <ecNumber evidence="6">1.3.5.1</ecNumber>
    </recommendedName>
    <alternativeName>
        <fullName evidence="19">Iron-sulfur subunit of complex II</fullName>
    </alternativeName>
</protein>
<comment type="pathway">
    <text evidence="4">Carbohydrate metabolism; tricarboxylic acid cycle; fumarate from succinate (eukaryal route): step 1/1.</text>
</comment>
<dbReference type="UniPathway" id="UPA00223">
    <property type="reaction ID" value="UER01006"/>
</dbReference>
<dbReference type="GO" id="GO:0009055">
    <property type="term" value="F:electron transfer activity"/>
    <property type="evidence" value="ECO:0007669"/>
    <property type="project" value="InterPro"/>
</dbReference>
<accession>A0A1J0F7K1</accession>
<dbReference type="Gene3D" id="3.10.20.30">
    <property type="match status" value="1"/>
</dbReference>
<feature type="domain" description="4Fe-4S ferredoxin-type" evidence="23">
    <location>
        <begin position="157"/>
        <end position="187"/>
    </location>
</feature>
<comment type="cofactor">
    <cofactor evidence="2">
        <name>[4Fe-4S] cluster</name>
        <dbReference type="ChEBI" id="CHEBI:49883"/>
    </cofactor>
</comment>
<dbReference type="InterPro" id="IPR004489">
    <property type="entry name" value="Succ_DH/fum_Rdtase_Fe-S"/>
</dbReference>
<evidence type="ECO:0000256" key="6">
    <source>
        <dbReference type="ARBA" id="ARBA00012792"/>
    </source>
</evidence>
<evidence type="ECO:0000256" key="10">
    <source>
        <dbReference type="ARBA" id="ARBA00022714"/>
    </source>
</evidence>
<evidence type="ECO:0000256" key="20">
    <source>
        <dbReference type="ARBA" id="ARBA00034078"/>
    </source>
</evidence>
<evidence type="ECO:0000256" key="21">
    <source>
        <dbReference type="ARBA" id="ARBA00049220"/>
    </source>
</evidence>
<evidence type="ECO:0000256" key="3">
    <source>
        <dbReference type="ARBA" id="ARBA00004443"/>
    </source>
</evidence>
<gene>
    <name evidence="24" type="primary">sdhB</name>
</gene>
<evidence type="ECO:0000256" key="19">
    <source>
        <dbReference type="ARBA" id="ARBA00033304"/>
    </source>
</evidence>
<keyword evidence="12" id="KW-0472">Membrane</keyword>
<dbReference type="GO" id="GO:0005743">
    <property type="term" value="C:mitochondrial inner membrane"/>
    <property type="evidence" value="ECO:0007669"/>
    <property type="project" value="UniProtKB-SubCell"/>
</dbReference>
<evidence type="ECO:0000256" key="8">
    <source>
        <dbReference type="ARBA" id="ARBA00022485"/>
    </source>
</evidence>
<evidence type="ECO:0000256" key="7">
    <source>
        <dbReference type="ARBA" id="ARBA00022448"/>
    </source>
</evidence>
<comment type="catalytic activity">
    <reaction evidence="21">
        <text>a quinone + succinate = fumarate + a quinol</text>
        <dbReference type="Rhea" id="RHEA:40523"/>
        <dbReference type="ChEBI" id="CHEBI:24646"/>
        <dbReference type="ChEBI" id="CHEBI:29806"/>
        <dbReference type="ChEBI" id="CHEBI:30031"/>
        <dbReference type="ChEBI" id="CHEBI:132124"/>
        <dbReference type="EC" id="1.3.5.1"/>
    </reaction>
</comment>
<reference evidence="24" key="1">
    <citation type="journal article" date="2016" name="Genome Biol. Evol.">
        <title>Red Algal Mitochondrial Genomes are More Complete than Previously Reported.</title>
        <authorList>
            <person name="Salomaki E.D."/>
            <person name="Lane C.E."/>
        </authorList>
    </citation>
    <scope>NUCLEOTIDE SEQUENCE</scope>
</reference>
<dbReference type="GO" id="GO:0051539">
    <property type="term" value="F:4 iron, 4 sulfur cluster binding"/>
    <property type="evidence" value="ECO:0007669"/>
    <property type="project" value="UniProtKB-KW"/>
</dbReference>
<dbReference type="InterPro" id="IPR017896">
    <property type="entry name" value="4Fe4S_Fe-S-bd"/>
</dbReference>
<keyword evidence="10" id="KW-0001">2Fe-2S</keyword>
<dbReference type="GO" id="GO:0006099">
    <property type="term" value="P:tricarboxylic acid cycle"/>
    <property type="evidence" value="ECO:0007669"/>
    <property type="project" value="UniProtKB-UniPathway"/>
</dbReference>
<comment type="similarity">
    <text evidence="5">Belongs to the succinate dehydrogenase/fumarate reductase iron-sulfur protein family.</text>
</comment>
<name>A0A1J0F7K1_9FLOR</name>
<dbReference type="InterPro" id="IPR036010">
    <property type="entry name" value="2Fe-2S_ferredoxin-like_sf"/>
</dbReference>
<dbReference type="GO" id="GO:0051538">
    <property type="term" value="F:3 iron, 4 sulfur cluster binding"/>
    <property type="evidence" value="ECO:0007669"/>
    <property type="project" value="UniProtKB-KW"/>
</dbReference>
<keyword evidence="15" id="KW-0408">Iron</keyword>
<geneLocation type="mitochondrion" evidence="24"/>
<keyword evidence="17 24" id="KW-0496">Mitochondrion</keyword>
<dbReference type="Pfam" id="PF13085">
    <property type="entry name" value="Fer2_3"/>
    <property type="match status" value="1"/>
</dbReference>
<evidence type="ECO:0000256" key="18">
    <source>
        <dbReference type="ARBA" id="ARBA00023291"/>
    </source>
</evidence>
<evidence type="ECO:0000313" key="24">
    <source>
        <dbReference type="EMBL" id="APC24949.1"/>
    </source>
</evidence>
<dbReference type="InterPro" id="IPR050573">
    <property type="entry name" value="SDH/FRD_Iron-Sulfur"/>
</dbReference>
<dbReference type="EC" id="1.3.5.1" evidence="6"/>
<evidence type="ECO:0000256" key="15">
    <source>
        <dbReference type="ARBA" id="ARBA00023004"/>
    </source>
</evidence>
<dbReference type="InterPro" id="IPR012675">
    <property type="entry name" value="Beta-grasp_dom_sf"/>
</dbReference>
<dbReference type="GO" id="GO:0051537">
    <property type="term" value="F:2 iron, 2 sulfur cluster binding"/>
    <property type="evidence" value="ECO:0007669"/>
    <property type="project" value="UniProtKB-KW"/>
</dbReference>
<comment type="cofactor">
    <cofactor evidence="1">
        <name>[3Fe-4S] cluster</name>
        <dbReference type="ChEBI" id="CHEBI:21137"/>
    </cofactor>
</comment>
<keyword evidence="14 24" id="KW-0560">Oxidoreductase</keyword>
<evidence type="ECO:0000256" key="16">
    <source>
        <dbReference type="ARBA" id="ARBA00023014"/>
    </source>
</evidence>
<evidence type="ECO:0000256" key="14">
    <source>
        <dbReference type="ARBA" id="ARBA00023002"/>
    </source>
</evidence>
<keyword evidence="7" id="KW-0813">Transport</keyword>
<dbReference type="InterPro" id="IPR025192">
    <property type="entry name" value="Succ_DH/fum_Rdtase_N"/>
</dbReference>
<dbReference type="PROSITE" id="PS00198">
    <property type="entry name" value="4FE4S_FER_1"/>
    <property type="match status" value="1"/>
</dbReference>